<evidence type="ECO:0000313" key="3">
    <source>
        <dbReference type="Proteomes" id="UP001152795"/>
    </source>
</evidence>
<comment type="caution">
    <text evidence="2">The sequence shown here is derived from an EMBL/GenBank/DDBJ whole genome shotgun (WGS) entry which is preliminary data.</text>
</comment>
<dbReference type="Proteomes" id="UP001152795">
    <property type="component" value="Unassembled WGS sequence"/>
</dbReference>
<dbReference type="EMBL" id="CACRXK020007423">
    <property type="protein sequence ID" value="CAB4012202.1"/>
    <property type="molecule type" value="Genomic_DNA"/>
</dbReference>
<evidence type="ECO:0000259" key="1">
    <source>
        <dbReference type="Pfam" id="PF23663"/>
    </source>
</evidence>
<keyword evidence="3" id="KW-1185">Reference proteome</keyword>
<dbReference type="OrthoDB" id="10065482at2759"/>
<proteinExistence type="predicted"/>
<dbReference type="Pfam" id="PF23663">
    <property type="entry name" value="Znf_SCAND3"/>
    <property type="match status" value="1"/>
</dbReference>
<feature type="non-terminal residue" evidence="2">
    <location>
        <position position="105"/>
    </location>
</feature>
<dbReference type="AlphaFoldDB" id="A0A6S7J430"/>
<organism evidence="2 3">
    <name type="scientific">Paramuricea clavata</name>
    <name type="common">Red gorgonian</name>
    <name type="synonym">Violescent sea-whip</name>
    <dbReference type="NCBI Taxonomy" id="317549"/>
    <lineage>
        <taxon>Eukaryota</taxon>
        <taxon>Metazoa</taxon>
        <taxon>Cnidaria</taxon>
        <taxon>Anthozoa</taxon>
        <taxon>Octocorallia</taxon>
        <taxon>Malacalcyonacea</taxon>
        <taxon>Plexauridae</taxon>
        <taxon>Paramuricea</taxon>
    </lineage>
</organism>
<evidence type="ECO:0000313" key="2">
    <source>
        <dbReference type="EMBL" id="CAB4012202.1"/>
    </source>
</evidence>
<gene>
    <name evidence="2" type="ORF">PACLA_8A049722</name>
</gene>
<protein>
    <recommendedName>
        <fullName evidence="1">SCAN domain-containing protein</fullName>
    </recommendedName>
</protein>
<accession>A0A6S7J430</accession>
<sequence>MASGGSEAIAESFYAIMDMQQQRCYQSNKILELRTKLDWLLPHIGNNTDNLVEDVTDYHCHVCFDEVSGAHKCITCRRSVHVICGVALGNEGYGQAVKCYKCHET</sequence>
<dbReference type="InterPro" id="IPR057560">
    <property type="entry name" value="Znf_SCAND3"/>
</dbReference>
<name>A0A6S7J430_PARCT</name>
<feature type="domain" description="SCAN" evidence="1">
    <location>
        <begin position="68"/>
        <end position="105"/>
    </location>
</feature>
<reference evidence="2" key="1">
    <citation type="submission" date="2020-04" db="EMBL/GenBank/DDBJ databases">
        <authorList>
            <person name="Alioto T."/>
            <person name="Alioto T."/>
            <person name="Gomez Garrido J."/>
        </authorList>
    </citation>
    <scope>NUCLEOTIDE SEQUENCE</scope>
    <source>
        <strain evidence="2">A484AB</strain>
    </source>
</reference>